<dbReference type="EC" id="2.8.2.-" evidence="3"/>
<dbReference type="GO" id="GO:0016740">
    <property type="term" value="F:transferase activity"/>
    <property type="evidence" value="ECO:0007669"/>
    <property type="project" value="UniProtKB-KW"/>
</dbReference>
<keyword evidence="6" id="KW-1185">Reference proteome</keyword>
<sequence length="108" mass="12447">METNSLEDVLDRFCKGVSNYGPFWDHVLGYWKESLENPNKEEFLTLCSFGNLRNLEVNKSGKLSSGEENEAYFRRGEVGDWKNFLTAEMVDRINSLAEEKFGASRLKL</sequence>
<reference evidence="5 6" key="1">
    <citation type="submission" date="2024-11" db="EMBL/GenBank/DDBJ databases">
        <title>A near-complete genome assembly of Cinchona calisaya.</title>
        <authorList>
            <person name="Lian D.C."/>
            <person name="Zhao X.W."/>
            <person name="Wei L."/>
        </authorList>
    </citation>
    <scope>NUCLEOTIDE SEQUENCE [LARGE SCALE GENOMIC DNA]</scope>
    <source>
        <tissue evidence="5">Nenye</tissue>
    </source>
</reference>
<dbReference type="Proteomes" id="UP001630127">
    <property type="component" value="Unassembled WGS sequence"/>
</dbReference>
<comment type="caution">
    <text evidence="5">The sequence shown here is derived from an EMBL/GenBank/DDBJ whole genome shotgun (WGS) entry which is preliminary data.</text>
</comment>
<dbReference type="SUPFAM" id="SSF52540">
    <property type="entry name" value="P-loop containing nucleoside triphosphate hydrolases"/>
    <property type="match status" value="1"/>
</dbReference>
<dbReference type="InterPro" id="IPR027417">
    <property type="entry name" value="P-loop_NTPase"/>
</dbReference>
<accession>A0ABD2YY63</accession>
<feature type="domain" description="Sulfotransferase" evidence="4">
    <location>
        <begin position="3"/>
        <end position="39"/>
    </location>
</feature>
<comment type="similarity">
    <text evidence="1 3">Belongs to the sulfotransferase 1 family.</text>
</comment>
<proteinExistence type="inferred from homology"/>
<evidence type="ECO:0000313" key="6">
    <source>
        <dbReference type="Proteomes" id="UP001630127"/>
    </source>
</evidence>
<evidence type="ECO:0000256" key="2">
    <source>
        <dbReference type="ARBA" id="ARBA00022679"/>
    </source>
</evidence>
<gene>
    <name evidence="5" type="ORF">ACH5RR_030401</name>
</gene>
<evidence type="ECO:0000313" key="5">
    <source>
        <dbReference type="EMBL" id="KAL3511000.1"/>
    </source>
</evidence>
<dbReference type="Gene3D" id="3.40.50.300">
    <property type="entry name" value="P-loop containing nucleotide triphosphate hydrolases"/>
    <property type="match status" value="2"/>
</dbReference>
<evidence type="ECO:0000256" key="1">
    <source>
        <dbReference type="ARBA" id="ARBA00005771"/>
    </source>
</evidence>
<dbReference type="EMBL" id="JBJUIK010000012">
    <property type="protein sequence ID" value="KAL3511000.1"/>
    <property type="molecule type" value="Genomic_DNA"/>
</dbReference>
<keyword evidence="2 3" id="KW-0808">Transferase</keyword>
<feature type="domain" description="Sulfotransferase" evidence="4">
    <location>
        <begin position="41"/>
        <end position="103"/>
    </location>
</feature>
<protein>
    <recommendedName>
        <fullName evidence="3">Sulfotransferase</fullName>
        <ecNumber evidence="3">2.8.2.-</ecNumber>
    </recommendedName>
</protein>
<name>A0ABD2YY63_9GENT</name>
<dbReference type="PANTHER" id="PTHR11783">
    <property type="entry name" value="SULFOTRANSFERASE SULT"/>
    <property type="match status" value="1"/>
</dbReference>
<evidence type="ECO:0000259" key="4">
    <source>
        <dbReference type="Pfam" id="PF00685"/>
    </source>
</evidence>
<dbReference type="InterPro" id="IPR000863">
    <property type="entry name" value="Sulfotransferase_dom"/>
</dbReference>
<organism evidence="5 6">
    <name type="scientific">Cinchona calisaya</name>
    <dbReference type="NCBI Taxonomy" id="153742"/>
    <lineage>
        <taxon>Eukaryota</taxon>
        <taxon>Viridiplantae</taxon>
        <taxon>Streptophyta</taxon>
        <taxon>Embryophyta</taxon>
        <taxon>Tracheophyta</taxon>
        <taxon>Spermatophyta</taxon>
        <taxon>Magnoliopsida</taxon>
        <taxon>eudicotyledons</taxon>
        <taxon>Gunneridae</taxon>
        <taxon>Pentapetalae</taxon>
        <taxon>asterids</taxon>
        <taxon>lamiids</taxon>
        <taxon>Gentianales</taxon>
        <taxon>Rubiaceae</taxon>
        <taxon>Cinchonoideae</taxon>
        <taxon>Cinchoneae</taxon>
        <taxon>Cinchona</taxon>
    </lineage>
</organism>
<dbReference type="Pfam" id="PF00685">
    <property type="entry name" value="Sulfotransfer_1"/>
    <property type="match status" value="2"/>
</dbReference>
<dbReference type="AlphaFoldDB" id="A0ABD2YY63"/>
<evidence type="ECO:0000256" key="3">
    <source>
        <dbReference type="RuleBase" id="RU361155"/>
    </source>
</evidence>